<organism evidence="1">
    <name type="scientific">Acidianus two-tailed phage variant 1</name>
    <dbReference type="NCBI Taxonomy" id="1898550"/>
    <lineage>
        <taxon>Viruses</taxon>
        <taxon>Viruses incertae sedis</taxon>
        <taxon>Bicaudaviridae</taxon>
        <taxon>Bicaudavirus</taxon>
        <taxon>Acidianus two-tailed virus</taxon>
    </lineage>
</organism>
<accession>A0A1C9EG68</accession>
<evidence type="ECO:0000313" key="1">
    <source>
        <dbReference type="EMBL" id="AON96483.1"/>
    </source>
</evidence>
<name>A0A1C9EG68_ATV</name>
<reference evidence="1" key="1">
    <citation type="submission" date="2016-07" db="EMBL/GenBank/DDBJ databases">
        <authorList>
            <person name="Vestergaard G."/>
            <person name="Garrett R.A."/>
        </authorList>
    </citation>
    <scope>NUCLEOTIDE SEQUENCE [LARGE SCALE GENOMIC DNA]</scope>
    <source>
        <strain evidence="1">ATV.v1</strain>
    </source>
</reference>
<proteinExistence type="predicted"/>
<protein>
    <submittedName>
        <fullName evidence="1">Uncharacterized protein</fullName>
    </submittedName>
</protein>
<dbReference type="Proteomes" id="UP000225139">
    <property type="component" value="Segment"/>
</dbReference>
<dbReference type="EMBL" id="KX607102">
    <property type="protein sequence ID" value="AON96483.1"/>
    <property type="molecule type" value="Genomic_DNA"/>
</dbReference>
<sequence length="79" mass="9133">MVEVLRFKDEKEYREWLSWQSGSVKDKASEYERRYPGTVPIVIELDVDTCPYCGGGEGTHIFIPPHLENIISQIVFDSQ</sequence>